<dbReference type="GO" id="GO:0000166">
    <property type="term" value="F:nucleotide binding"/>
    <property type="evidence" value="ECO:0007669"/>
    <property type="project" value="InterPro"/>
</dbReference>
<reference evidence="1 2" key="1">
    <citation type="journal article" date="2020" name="Extremophiles">
        <title>Genomic analysis of Caldalkalibacillus thermarum TA2.A1 reveals aerobic alkaliphilic metabolism and evolutionary hallmarks linking alkaliphilic bacteria and plant life.</title>
        <authorList>
            <person name="de Jong S.I."/>
            <person name="van den Broek M.A."/>
            <person name="Merkel A.Y."/>
            <person name="de la Torre Cortes P."/>
            <person name="Kalamorz F."/>
            <person name="Cook G.M."/>
            <person name="van Loosdrecht M.C.M."/>
            <person name="McMillan D.G.G."/>
        </authorList>
    </citation>
    <scope>NUCLEOTIDE SEQUENCE [LARGE SCALE GENOMIC DNA]</scope>
    <source>
        <strain evidence="1 2">TA2.A1</strain>
    </source>
</reference>
<proteinExistence type="predicted"/>
<dbReference type="Gene3D" id="3.40.50.300">
    <property type="entry name" value="P-loop containing nucleotide triphosphate hydrolases"/>
    <property type="match status" value="1"/>
</dbReference>
<evidence type="ECO:0000313" key="1">
    <source>
        <dbReference type="EMBL" id="QZT33798.1"/>
    </source>
</evidence>
<accession>A0A8X8LA84</accession>
<dbReference type="InterPro" id="IPR027417">
    <property type="entry name" value="P-loop_NTPase"/>
</dbReference>
<protein>
    <submittedName>
        <fullName evidence="1">Bifunctional adenosylcobinamide kinase/adenosylcobinamide-phosphate guanylyltransferase</fullName>
    </submittedName>
</protein>
<keyword evidence="1" id="KW-0418">Kinase</keyword>
<keyword evidence="1" id="KW-0808">Transferase</keyword>
<organism evidence="1 2">
    <name type="scientific">Caldalkalibacillus thermarum (strain TA2.A1)</name>
    <dbReference type="NCBI Taxonomy" id="986075"/>
    <lineage>
        <taxon>Bacteria</taxon>
        <taxon>Bacillati</taxon>
        <taxon>Bacillota</taxon>
        <taxon>Bacilli</taxon>
        <taxon>Bacillales</taxon>
        <taxon>Bacillaceae</taxon>
        <taxon>Caldalkalibacillus</taxon>
    </lineage>
</organism>
<dbReference type="InterPro" id="IPR003203">
    <property type="entry name" value="CobU/CobP"/>
</dbReference>
<dbReference type="Pfam" id="PF02283">
    <property type="entry name" value="CobU"/>
    <property type="match status" value="1"/>
</dbReference>
<sequence>MYCIVGGAFSGKRAFVRSCTQGQKLSWVSAYQGHDWRDWPDRWSEKTVLVMEGFEVWIKQALDQQQNPQYILDSFHALFSQLQEEEAKRRLDDNQSAVYLIMLEMGRGIVPLSPEERSWRDLSGWVAQSGSVASEHVYILWHGLAQQLK</sequence>
<keyword evidence="1" id="KW-0548">Nucleotidyltransferase</keyword>
<dbReference type="EMBL" id="CP082237">
    <property type="protein sequence ID" value="QZT33798.1"/>
    <property type="molecule type" value="Genomic_DNA"/>
</dbReference>
<dbReference type="Proteomes" id="UP000825179">
    <property type="component" value="Chromosome"/>
</dbReference>
<dbReference type="OrthoDB" id="1766664at2"/>
<dbReference type="GO" id="GO:0009236">
    <property type="term" value="P:cobalamin biosynthetic process"/>
    <property type="evidence" value="ECO:0007669"/>
    <property type="project" value="InterPro"/>
</dbReference>
<dbReference type="RefSeq" id="WP_042686276.1">
    <property type="nucleotide sequence ID" value="NZ_AFCE01000165.1"/>
</dbReference>
<gene>
    <name evidence="1" type="ORF">HUR95_16560</name>
</gene>
<dbReference type="SUPFAM" id="SSF52540">
    <property type="entry name" value="P-loop containing nucleoside triphosphate hydrolases"/>
    <property type="match status" value="1"/>
</dbReference>
<dbReference type="GO" id="GO:0043752">
    <property type="term" value="F:adenosylcobinamide kinase activity"/>
    <property type="evidence" value="ECO:0007669"/>
    <property type="project" value="InterPro"/>
</dbReference>
<dbReference type="GO" id="GO:0016779">
    <property type="term" value="F:nucleotidyltransferase activity"/>
    <property type="evidence" value="ECO:0007669"/>
    <property type="project" value="UniProtKB-KW"/>
</dbReference>
<dbReference type="AlphaFoldDB" id="A0A8X8LA84"/>
<dbReference type="KEGG" id="cthu:HUR95_16560"/>
<keyword evidence="2" id="KW-1185">Reference proteome</keyword>
<evidence type="ECO:0000313" key="2">
    <source>
        <dbReference type="Proteomes" id="UP000825179"/>
    </source>
</evidence>
<name>A0A8X8LA84_CALTT</name>